<dbReference type="eggNOG" id="ENOG502SPRM">
    <property type="taxonomic scope" value="Eukaryota"/>
</dbReference>
<dbReference type="GeneID" id="19110055"/>
<reference evidence="1 2" key="1">
    <citation type="journal article" date="2012" name="PLoS Pathog.">
        <title>Diverse lifestyles and strategies of plant pathogenesis encoded in the genomes of eighteen Dothideomycetes fungi.</title>
        <authorList>
            <person name="Ohm R.A."/>
            <person name="Feau N."/>
            <person name="Henrissat B."/>
            <person name="Schoch C.L."/>
            <person name="Horwitz B.A."/>
            <person name="Barry K.W."/>
            <person name="Condon B.J."/>
            <person name="Copeland A.C."/>
            <person name="Dhillon B."/>
            <person name="Glaser F."/>
            <person name="Hesse C.N."/>
            <person name="Kosti I."/>
            <person name="LaButti K."/>
            <person name="Lindquist E.A."/>
            <person name="Lucas S."/>
            <person name="Salamov A.A."/>
            <person name="Bradshaw R.E."/>
            <person name="Ciuffetti L."/>
            <person name="Hamelin R.C."/>
            <person name="Kema G.H.J."/>
            <person name="Lawrence C."/>
            <person name="Scott J.A."/>
            <person name="Spatafora J.W."/>
            <person name="Turgeon B.G."/>
            <person name="de Wit P.J.G.M."/>
            <person name="Zhong S."/>
            <person name="Goodwin S.B."/>
            <person name="Grigoriev I.V."/>
        </authorList>
    </citation>
    <scope>NUCLEOTIDE SEQUENCE [LARGE SCALE GENOMIC DNA]</scope>
    <source>
        <strain evidence="1 2">UAMH 10762</strain>
    </source>
</reference>
<protein>
    <submittedName>
        <fullName evidence="1">Uncharacterized protein</fullName>
    </submittedName>
</protein>
<dbReference type="HOGENOM" id="CLU_868739_0_0_1"/>
<gene>
    <name evidence="1" type="ORF">BAUCODRAFT_23582</name>
</gene>
<dbReference type="RefSeq" id="XP_007675127.1">
    <property type="nucleotide sequence ID" value="XM_007676937.1"/>
</dbReference>
<dbReference type="AlphaFoldDB" id="M2LRX2"/>
<evidence type="ECO:0000313" key="1">
    <source>
        <dbReference type="EMBL" id="EMC97232.1"/>
    </source>
</evidence>
<proteinExistence type="predicted"/>
<evidence type="ECO:0000313" key="2">
    <source>
        <dbReference type="Proteomes" id="UP000011761"/>
    </source>
</evidence>
<sequence length="320" mass="35885">MSPIVTYNSLTACVSEIELCSVNFPLDRYRYDAYDFLPSFEDGLRRIGKRDTILSAFDSVKPVFAEYNKWDDYGIALLYKDFDMLPDERLIECGGTSVPWRGQLPPRLEQRLVPRCIRFWEGTTLPYTFTFRNEKTEPARDLIFEREALSRLGGLGLVRLDRHASREWRGDVETEYVNGRATVTLSTGLTGLVAEDKKVVPIAWEFRRQQEGASERYRIKVTRYRLRPEEDAYDARQLLSEDTASSGSCYTGADLSAIGDPANSTCLHQDLIMPGSAYVPPTSMMIDLDGPPSGCGSTHAEAVGAPDQTNGLRGIAAALW</sequence>
<dbReference type="KEGG" id="bcom:BAUCODRAFT_23582"/>
<keyword evidence="2" id="KW-1185">Reference proteome</keyword>
<dbReference type="Proteomes" id="UP000011761">
    <property type="component" value="Unassembled WGS sequence"/>
</dbReference>
<organism evidence="1 2">
    <name type="scientific">Baudoinia panamericana (strain UAMH 10762)</name>
    <name type="common">Angels' share fungus</name>
    <name type="synonym">Baudoinia compniacensis (strain UAMH 10762)</name>
    <dbReference type="NCBI Taxonomy" id="717646"/>
    <lineage>
        <taxon>Eukaryota</taxon>
        <taxon>Fungi</taxon>
        <taxon>Dikarya</taxon>
        <taxon>Ascomycota</taxon>
        <taxon>Pezizomycotina</taxon>
        <taxon>Dothideomycetes</taxon>
        <taxon>Dothideomycetidae</taxon>
        <taxon>Mycosphaerellales</taxon>
        <taxon>Teratosphaeriaceae</taxon>
        <taxon>Baudoinia</taxon>
    </lineage>
</organism>
<accession>M2LRX2</accession>
<dbReference type="EMBL" id="KB445554">
    <property type="protein sequence ID" value="EMC97232.1"/>
    <property type="molecule type" value="Genomic_DNA"/>
</dbReference>
<dbReference type="OrthoDB" id="3884189at2759"/>
<name>M2LRX2_BAUPA</name>